<proteinExistence type="predicted"/>
<comment type="subcellular location">
    <subcellularLocation>
        <location evidence="1">Cell membrane</location>
        <topology evidence="1">Multi-pass membrane protein</topology>
    </subcellularLocation>
</comment>
<evidence type="ECO:0000256" key="3">
    <source>
        <dbReference type="ARBA" id="ARBA00022692"/>
    </source>
</evidence>
<feature type="transmembrane region" description="Helical" evidence="6">
    <location>
        <begin position="261"/>
        <end position="285"/>
    </location>
</feature>
<protein>
    <recommendedName>
        <fullName evidence="7">ABC transmembrane type-1 domain-containing protein</fullName>
    </recommendedName>
</protein>
<dbReference type="SUPFAM" id="SSF90123">
    <property type="entry name" value="ABC transporter transmembrane region"/>
    <property type="match status" value="1"/>
</dbReference>
<dbReference type="InterPro" id="IPR011527">
    <property type="entry name" value="ABC1_TM_dom"/>
</dbReference>
<feature type="transmembrane region" description="Helical" evidence="6">
    <location>
        <begin position="291"/>
        <end position="312"/>
    </location>
</feature>
<evidence type="ECO:0000313" key="8">
    <source>
        <dbReference type="EMBL" id="MBK1814576.1"/>
    </source>
</evidence>
<feature type="transmembrane region" description="Helical" evidence="6">
    <location>
        <begin position="70"/>
        <end position="95"/>
    </location>
</feature>
<name>A0A934R1F5_9BACT</name>
<keyword evidence="3 6" id="KW-0812">Transmembrane</keyword>
<keyword evidence="9" id="KW-1185">Reference proteome</keyword>
<dbReference type="Gene3D" id="1.20.1560.10">
    <property type="entry name" value="ABC transporter type 1, transmembrane domain"/>
    <property type="match status" value="1"/>
</dbReference>
<keyword evidence="5 6" id="KW-0472">Membrane</keyword>
<dbReference type="AlphaFoldDB" id="A0A934R1F5"/>
<organism evidence="8 9">
    <name type="scientific">Luteolibacter yonseiensis</name>
    <dbReference type="NCBI Taxonomy" id="1144680"/>
    <lineage>
        <taxon>Bacteria</taxon>
        <taxon>Pseudomonadati</taxon>
        <taxon>Verrucomicrobiota</taxon>
        <taxon>Verrucomicrobiia</taxon>
        <taxon>Verrucomicrobiales</taxon>
        <taxon>Verrucomicrobiaceae</taxon>
        <taxon>Luteolibacter</taxon>
    </lineage>
</organism>
<evidence type="ECO:0000256" key="2">
    <source>
        <dbReference type="ARBA" id="ARBA00022448"/>
    </source>
</evidence>
<dbReference type="GO" id="GO:0005886">
    <property type="term" value="C:plasma membrane"/>
    <property type="evidence" value="ECO:0007669"/>
    <property type="project" value="UniProtKB-SubCell"/>
</dbReference>
<dbReference type="EMBL" id="JAENIK010000004">
    <property type="protein sequence ID" value="MBK1814576.1"/>
    <property type="molecule type" value="Genomic_DNA"/>
</dbReference>
<feature type="transmembrane region" description="Helical" evidence="6">
    <location>
        <begin position="177"/>
        <end position="196"/>
    </location>
</feature>
<comment type="caution">
    <text evidence="8">The sequence shown here is derived from an EMBL/GenBank/DDBJ whole genome shotgun (WGS) entry which is preliminary data.</text>
</comment>
<evidence type="ECO:0000256" key="6">
    <source>
        <dbReference type="SAM" id="Phobius"/>
    </source>
</evidence>
<dbReference type="RefSeq" id="WP_200349534.1">
    <property type="nucleotide sequence ID" value="NZ_BAABHZ010000010.1"/>
</dbReference>
<feature type="domain" description="ABC transmembrane type-1" evidence="7">
    <location>
        <begin position="37"/>
        <end position="320"/>
    </location>
</feature>
<evidence type="ECO:0000256" key="5">
    <source>
        <dbReference type="ARBA" id="ARBA00023136"/>
    </source>
</evidence>
<dbReference type="GO" id="GO:0140359">
    <property type="term" value="F:ABC-type transporter activity"/>
    <property type="evidence" value="ECO:0007669"/>
    <property type="project" value="InterPro"/>
</dbReference>
<dbReference type="GO" id="GO:0005524">
    <property type="term" value="F:ATP binding"/>
    <property type="evidence" value="ECO:0007669"/>
    <property type="project" value="InterPro"/>
</dbReference>
<evidence type="ECO:0000256" key="1">
    <source>
        <dbReference type="ARBA" id="ARBA00004651"/>
    </source>
</evidence>
<gene>
    <name evidence="8" type="ORF">JIN84_03055</name>
</gene>
<dbReference type="PANTHER" id="PTHR11384">
    <property type="entry name" value="ATP-BINDING CASSETTE, SUB-FAMILY D MEMBER"/>
    <property type="match status" value="1"/>
</dbReference>
<keyword evidence="4 6" id="KW-1133">Transmembrane helix</keyword>
<evidence type="ECO:0000256" key="4">
    <source>
        <dbReference type="ARBA" id="ARBA00022989"/>
    </source>
</evidence>
<dbReference type="InterPro" id="IPR050835">
    <property type="entry name" value="ABC_transporter_sub-D"/>
</dbReference>
<evidence type="ECO:0000259" key="7">
    <source>
        <dbReference type="PROSITE" id="PS50929"/>
    </source>
</evidence>
<dbReference type="PANTHER" id="PTHR11384:SF59">
    <property type="entry name" value="LYSOSOMAL COBALAMIN TRANSPORTER ABCD4"/>
    <property type="match status" value="1"/>
</dbReference>
<feature type="transmembrane region" description="Helical" evidence="6">
    <location>
        <begin position="152"/>
        <end position="171"/>
    </location>
</feature>
<dbReference type="InterPro" id="IPR036640">
    <property type="entry name" value="ABC1_TM_sf"/>
</dbReference>
<keyword evidence="2" id="KW-0813">Transport</keyword>
<evidence type="ECO:0000313" key="9">
    <source>
        <dbReference type="Proteomes" id="UP000600139"/>
    </source>
</evidence>
<dbReference type="Pfam" id="PF06472">
    <property type="entry name" value="ABC_membrane_2"/>
    <property type="match status" value="1"/>
</dbReference>
<reference evidence="8" key="1">
    <citation type="submission" date="2021-01" db="EMBL/GenBank/DDBJ databases">
        <title>Modified the classification status of verrucomicrobia.</title>
        <authorList>
            <person name="Feng X."/>
        </authorList>
    </citation>
    <scope>NUCLEOTIDE SEQUENCE</scope>
    <source>
        <strain evidence="8">JCM 18052</strain>
    </source>
</reference>
<sequence length="343" mass="38831">MSESDPPFSRRTFRRLLGAIGMFLKSPVGGRARWLLAALLLLMLCINGMNVANSFVGRYFMSAIERRDSAGFVHFAWLYIGVFAGSTFVGVMFRFTEERLGLLWRDFLTHRIAGLYMDSRIYLHMSGDGTVSNPDQRMTEDVRQLTTSTLSFVLMILNGTMTVISFSGVLWTISPRLFMIAVVYALAGSVLTIWLGRPLIRLNYRQADFEANFRASLIETHSHAREISRDGREPEVRERLMARVDGLVDNFRRVISINRNLSFFTTGYNYMIQLIPVLIVAPMFISREVEFGVIGQSAMAFATLLGAFSLVINQFQAISSYASVVTRLGEFVEAVEKYGDNRR</sequence>
<dbReference type="PROSITE" id="PS50929">
    <property type="entry name" value="ABC_TM1F"/>
    <property type="match status" value="1"/>
</dbReference>
<accession>A0A934R1F5</accession>
<dbReference type="Proteomes" id="UP000600139">
    <property type="component" value="Unassembled WGS sequence"/>
</dbReference>